<evidence type="ECO:0000256" key="2">
    <source>
        <dbReference type="ARBA" id="ARBA00022475"/>
    </source>
</evidence>
<evidence type="ECO:0000259" key="8">
    <source>
        <dbReference type="Pfam" id="PF13515"/>
    </source>
</evidence>
<comment type="similarity">
    <text evidence="6">Belongs to the YccS/YhfK family.</text>
</comment>
<keyword evidence="10" id="KW-1185">Reference proteome</keyword>
<accession>A0A5J5GEA8</accession>
<protein>
    <recommendedName>
        <fullName evidence="8">Integral membrane bound transporter domain-containing protein</fullName>
    </recommendedName>
</protein>
<name>A0A5J5GEA8_9BACL</name>
<evidence type="ECO:0000256" key="3">
    <source>
        <dbReference type="ARBA" id="ARBA00022692"/>
    </source>
</evidence>
<proteinExistence type="inferred from homology"/>
<feature type="transmembrane region" description="Helical" evidence="7">
    <location>
        <begin position="92"/>
        <end position="111"/>
    </location>
</feature>
<dbReference type="EMBL" id="VYKK01000007">
    <property type="protein sequence ID" value="KAA9005804.1"/>
    <property type="molecule type" value="Genomic_DNA"/>
</dbReference>
<evidence type="ECO:0000256" key="7">
    <source>
        <dbReference type="SAM" id="Phobius"/>
    </source>
</evidence>
<dbReference type="PANTHER" id="PTHR30509">
    <property type="entry name" value="P-HYDROXYBENZOIC ACID EFFLUX PUMP SUBUNIT-RELATED"/>
    <property type="match status" value="1"/>
</dbReference>
<feature type="domain" description="Integral membrane bound transporter" evidence="8">
    <location>
        <begin position="31"/>
        <end position="150"/>
    </location>
</feature>
<keyword evidence="2" id="KW-1003">Cell membrane</keyword>
<evidence type="ECO:0000313" key="10">
    <source>
        <dbReference type="Proteomes" id="UP000367750"/>
    </source>
</evidence>
<keyword evidence="5 7" id="KW-0472">Membrane</keyword>
<evidence type="ECO:0000313" key="9">
    <source>
        <dbReference type="EMBL" id="KAA9005804.1"/>
    </source>
</evidence>
<keyword evidence="3 7" id="KW-0812">Transmembrane</keyword>
<keyword evidence="4 7" id="KW-1133">Transmembrane helix</keyword>
<dbReference type="AlphaFoldDB" id="A0A5J5GEA8"/>
<dbReference type="PANTHER" id="PTHR30509:SF9">
    <property type="entry name" value="MULTIDRUG RESISTANCE PROTEIN MDTO"/>
    <property type="match status" value="1"/>
</dbReference>
<sequence length="367" mass="39702">MTMTADPMRTLERFGFSLYMIRVTLAASLSWMTVHALYGNEFLYFAPLAAILITQGTVKASLEKGICRLIGIVLGGLVGLVVGAFLPIGPLSILLILLIGLGIATACRINFQAITQVGVTSVLALTFYQDHYVLWRATETLIGVAIALLVNMLVVPPKNGVRAKGLALEGSLMLADSLSGLAPGRDEACREEAVKRSGKLLKESAEKENELRFTIFHLQRRTELGRLMPAASHLRVIHGYVKDIASEMRLLPPAYAGAEGMREVLAATADCIALLGAKHLSDAVCDRSMAETVRLARSKQLEVFAGLQGQCELTAMRDLGAVFSHLNRILDEVEQADFEACAAAPRQARLDAARALRVVKNGLTSKF</sequence>
<dbReference type="Proteomes" id="UP000367750">
    <property type="component" value="Unassembled WGS sequence"/>
</dbReference>
<organism evidence="9 10">
    <name type="scientific">Paenibacillus spiritus</name>
    <dbReference type="NCBI Taxonomy" id="2496557"/>
    <lineage>
        <taxon>Bacteria</taxon>
        <taxon>Bacillati</taxon>
        <taxon>Bacillota</taxon>
        <taxon>Bacilli</taxon>
        <taxon>Bacillales</taxon>
        <taxon>Paenibacillaceae</taxon>
        <taxon>Paenibacillus</taxon>
    </lineage>
</organism>
<dbReference type="Pfam" id="PF13515">
    <property type="entry name" value="FUSC_2"/>
    <property type="match status" value="1"/>
</dbReference>
<evidence type="ECO:0000256" key="1">
    <source>
        <dbReference type="ARBA" id="ARBA00004651"/>
    </source>
</evidence>
<comment type="subcellular location">
    <subcellularLocation>
        <location evidence="1">Cell membrane</location>
        <topology evidence="1">Multi-pass membrane protein</topology>
    </subcellularLocation>
</comment>
<gene>
    <name evidence="9" type="ORF">F4V43_06910</name>
</gene>
<evidence type="ECO:0000256" key="4">
    <source>
        <dbReference type="ARBA" id="ARBA00022989"/>
    </source>
</evidence>
<evidence type="ECO:0000256" key="6">
    <source>
        <dbReference type="ARBA" id="ARBA00043993"/>
    </source>
</evidence>
<feature type="transmembrane region" description="Helical" evidence="7">
    <location>
        <begin position="132"/>
        <end position="154"/>
    </location>
</feature>
<dbReference type="InterPro" id="IPR049453">
    <property type="entry name" value="Memb_transporter_dom"/>
</dbReference>
<comment type="caution">
    <text evidence="9">The sequence shown here is derived from an EMBL/GenBank/DDBJ whole genome shotgun (WGS) entry which is preliminary data.</text>
</comment>
<feature type="transmembrane region" description="Helical" evidence="7">
    <location>
        <begin position="69"/>
        <end position="86"/>
    </location>
</feature>
<dbReference type="GO" id="GO:0005886">
    <property type="term" value="C:plasma membrane"/>
    <property type="evidence" value="ECO:0007669"/>
    <property type="project" value="UniProtKB-SubCell"/>
</dbReference>
<reference evidence="9 10" key="1">
    <citation type="submission" date="2019-09" db="EMBL/GenBank/DDBJ databases">
        <title>Bacillus ochoae sp. nov., Paenibacillus whitsoniae sp. nov., Paenibacillus spiritus sp. nov. Isolated from the Mars Exploration Rover during spacecraft assembly.</title>
        <authorList>
            <person name="Seuylemezian A."/>
            <person name="Vaishampayan P."/>
        </authorList>
    </citation>
    <scope>NUCLEOTIDE SEQUENCE [LARGE SCALE GENOMIC DNA]</scope>
    <source>
        <strain evidence="9 10">MER_111</strain>
    </source>
</reference>
<evidence type="ECO:0000256" key="5">
    <source>
        <dbReference type="ARBA" id="ARBA00023136"/>
    </source>
</evidence>
<dbReference type="OrthoDB" id="848621at2"/>